<name>A0A0D3HZR1_EMIH1</name>
<proteinExistence type="predicted"/>
<feature type="signal peptide" evidence="1">
    <location>
        <begin position="1"/>
        <end position="26"/>
    </location>
</feature>
<evidence type="ECO:0000313" key="2">
    <source>
        <dbReference type="EnsemblProtists" id="EOD04496"/>
    </source>
</evidence>
<dbReference type="PaxDb" id="2903-EOD04496"/>
<dbReference type="KEGG" id="ehx:EMIHUDRAFT_439146"/>
<protein>
    <submittedName>
        <fullName evidence="2">Uncharacterized protein</fullName>
    </submittedName>
</protein>
<dbReference type="AlphaFoldDB" id="A0A0D3HZR1"/>
<keyword evidence="1" id="KW-0732">Signal</keyword>
<keyword evidence="3" id="KW-1185">Reference proteome</keyword>
<dbReference type="GeneID" id="17250656"/>
<accession>A0A0D3HZR1</accession>
<organism evidence="2 3">
    <name type="scientific">Emiliania huxleyi (strain CCMP1516)</name>
    <dbReference type="NCBI Taxonomy" id="280463"/>
    <lineage>
        <taxon>Eukaryota</taxon>
        <taxon>Haptista</taxon>
        <taxon>Haptophyta</taxon>
        <taxon>Prymnesiophyceae</taxon>
        <taxon>Isochrysidales</taxon>
        <taxon>Noelaerhabdaceae</taxon>
        <taxon>Emiliania</taxon>
    </lineage>
</organism>
<dbReference type="HOGENOM" id="CLU_1463860_0_0_1"/>
<feature type="chain" id="PRO_5044290855" evidence="1">
    <location>
        <begin position="27"/>
        <end position="185"/>
    </location>
</feature>
<sequence>MRKAGAWWRWPVQLLLLLLVIRDESNQEVTKRALVPGTDTLFRASPELLRRCATLVTMSGKDQALPAWEIHDYLRAHFPEIEVRMDPGLEHGGFLLPFVPGWLARSVFEAAPRWSTALPRRSRCCGGTDGRSRMAEAGRSESCAQQRLAGARSQFDSPHHNSRAVPCALSLRRAAHVRLYESFTF</sequence>
<dbReference type="EnsemblProtists" id="EOD04496">
    <property type="protein sequence ID" value="EOD04496"/>
    <property type="gene ID" value="EMIHUDRAFT_439146"/>
</dbReference>
<reference evidence="3" key="1">
    <citation type="journal article" date="2013" name="Nature">
        <title>Pan genome of the phytoplankton Emiliania underpins its global distribution.</title>
        <authorList>
            <person name="Read B.A."/>
            <person name="Kegel J."/>
            <person name="Klute M.J."/>
            <person name="Kuo A."/>
            <person name="Lefebvre S.C."/>
            <person name="Maumus F."/>
            <person name="Mayer C."/>
            <person name="Miller J."/>
            <person name="Monier A."/>
            <person name="Salamov A."/>
            <person name="Young J."/>
            <person name="Aguilar M."/>
            <person name="Claverie J.M."/>
            <person name="Frickenhaus S."/>
            <person name="Gonzalez K."/>
            <person name="Herman E.K."/>
            <person name="Lin Y.C."/>
            <person name="Napier J."/>
            <person name="Ogata H."/>
            <person name="Sarno A.F."/>
            <person name="Shmutz J."/>
            <person name="Schroeder D."/>
            <person name="de Vargas C."/>
            <person name="Verret F."/>
            <person name="von Dassow P."/>
            <person name="Valentin K."/>
            <person name="Van de Peer Y."/>
            <person name="Wheeler G."/>
            <person name="Dacks J.B."/>
            <person name="Delwiche C.F."/>
            <person name="Dyhrman S.T."/>
            <person name="Glockner G."/>
            <person name="John U."/>
            <person name="Richards T."/>
            <person name="Worden A.Z."/>
            <person name="Zhang X."/>
            <person name="Grigoriev I.V."/>
            <person name="Allen A.E."/>
            <person name="Bidle K."/>
            <person name="Borodovsky M."/>
            <person name="Bowler C."/>
            <person name="Brownlee C."/>
            <person name="Cock J.M."/>
            <person name="Elias M."/>
            <person name="Gladyshev V.N."/>
            <person name="Groth M."/>
            <person name="Guda C."/>
            <person name="Hadaegh A."/>
            <person name="Iglesias-Rodriguez M.D."/>
            <person name="Jenkins J."/>
            <person name="Jones B.M."/>
            <person name="Lawson T."/>
            <person name="Leese F."/>
            <person name="Lindquist E."/>
            <person name="Lobanov A."/>
            <person name="Lomsadze A."/>
            <person name="Malik S.B."/>
            <person name="Marsh M.E."/>
            <person name="Mackinder L."/>
            <person name="Mock T."/>
            <person name="Mueller-Roeber B."/>
            <person name="Pagarete A."/>
            <person name="Parker M."/>
            <person name="Probert I."/>
            <person name="Quesneville H."/>
            <person name="Raines C."/>
            <person name="Rensing S.A."/>
            <person name="Riano-Pachon D.M."/>
            <person name="Richier S."/>
            <person name="Rokitta S."/>
            <person name="Shiraiwa Y."/>
            <person name="Soanes D.M."/>
            <person name="van der Giezen M."/>
            <person name="Wahlund T.M."/>
            <person name="Williams B."/>
            <person name="Wilson W."/>
            <person name="Wolfe G."/>
            <person name="Wurch L.L."/>
        </authorList>
    </citation>
    <scope>NUCLEOTIDE SEQUENCE</scope>
</reference>
<evidence type="ECO:0000256" key="1">
    <source>
        <dbReference type="SAM" id="SignalP"/>
    </source>
</evidence>
<dbReference type="Proteomes" id="UP000013827">
    <property type="component" value="Unassembled WGS sequence"/>
</dbReference>
<dbReference type="RefSeq" id="XP_005756925.1">
    <property type="nucleotide sequence ID" value="XM_005756868.1"/>
</dbReference>
<evidence type="ECO:0000313" key="3">
    <source>
        <dbReference type="Proteomes" id="UP000013827"/>
    </source>
</evidence>
<reference evidence="2" key="2">
    <citation type="submission" date="2024-10" db="UniProtKB">
        <authorList>
            <consortium name="EnsemblProtists"/>
        </authorList>
    </citation>
    <scope>IDENTIFICATION</scope>
</reference>